<dbReference type="AlphaFoldDB" id="A0A508B1T8"/>
<comment type="subcellular location">
    <subcellularLocation>
        <location evidence="1">Cell inner membrane</location>
        <topology evidence="1">Lipid-anchor</topology>
    </subcellularLocation>
</comment>
<evidence type="ECO:0000256" key="1">
    <source>
        <dbReference type="ARBA" id="ARBA00004519"/>
    </source>
</evidence>
<reference evidence="6 7" key="1">
    <citation type="submission" date="2019-10" db="EMBL/GenBank/DDBJ databases">
        <title>Lysobacter alkalisoli sp. nov., isolated from saline-alkaline soil.</title>
        <authorList>
            <person name="Sun J.-Q."/>
        </authorList>
    </citation>
    <scope>NUCLEOTIDE SEQUENCE [LARGE SCALE GENOMIC DNA]</scope>
    <source>
        <strain evidence="6 7">KCTC 42381</strain>
    </source>
</reference>
<evidence type="ECO:0000313" key="7">
    <source>
        <dbReference type="Proteomes" id="UP000320431"/>
    </source>
</evidence>
<dbReference type="PANTHER" id="PTHR30158">
    <property type="entry name" value="ACRA/E-RELATED COMPONENT OF DRUG EFFLUX TRANSPORTER"/>
    <property type="match status" value="1"/>
</dbReference>
<evidence type="ECO:0000256" key="2">
    <source>
        <dbReference type="ARBA" id="ARBA00009477"/>
    </source>
</evidence>
<dbReference type="GO" id="GO:0046677">
    <property type="term" value="P:response to antibiotic"/>
    <property type="evidence" value="ECO:0007669"/>
    <property type="project" value="TreeGrafter"/>
</dbReference>
<sequence length="247" mass="26097">QFTEVRAPIAGRAGRALVTAGNLAQADATVLTTLVSLDPVHVYFEADEQTWQRYSAQAGGKRAVEDNAVRVGLAGEDGHPHEGRVDFVDNRIDTGTGTIRARAVLPNPDRLLTPGLFARVQLQGRDSHSAMLIDEKAVLTDQDRKYVYVLGEGNTAVRKDVQLGRDVGDLREVTSGLEAGDKVVVHGVQKIFFPGMPVAPTTVEMGQEPQDQTATPETAAGKSSADGAQVASAQGTTEQAGPAGGMQ</sequence>
<dbReference type="GO" id="GO:0022857">
    <property type="term" value="F:transmembrane transporter activity"/>
    <property type="evidence" value="ECO:0007669"/>
    <property type="project" value="InterPro"/>
</dbReference>
<evidence type="ECO:0000256" key="3">
    <source>
        <dbReference type="SAM" id="MobiDB-lite"/>
    </source>
</evidence>
<dbReference type="PANTHER" id="PTHR30158:SF26">
    <property type="entry name" value="RESISTANCE-NODULATION-CELL DIVISION (RND) MULTIDRUG EFFLUX MEMBRANE FUSION PROTEIN MEXE"/>
    <property type="match status" value="1"/>
</dbReference>
<dbReference type="Gene3D" id="2.40.420.20">
    <property type="match status" value="1"/>
</dbReference>
<evidence type="ECO:0000313" key="6">
    <source>
        <dbReference type="EMBL" id="KAB8198559.1"/>
    </source>
</evidence>
<proteinExistence type="inferred from homology"/>
<feature type="region of interest" description="Disordered" evidence="3">
    <location>
        <begin position="201"/>
        <end position="247"/>
    </location>
</feature>
<feature type="non-terminal residue" evidence="6">
    <location>
        <position position="1"/>
    </location>
</feature>
<dbReference type="Gene3D" id="2.40.50.100">
    <property type="match status" value="1"/>
</dbReference>
<feature type="domain" description="Multidrug resistance protein MdtA-like beta-barrel" evidence="4">
    <location>
        <begin position="63"/>
        <end position="123"/>
    </location>
</feature>
<dbReference type="InterPro" id="IPR058637">
    <property type="entry name" value="YknX-like_C"/>
</dbReference>
<comment type="similarity">
    <text evidence="2">Belongs to the membrane fusion protein (MFP) (TC 8.A.1) family.</text>
</comment>
<organism evidence="6 7">
    <name type="scientific">Marilutibacter maris</name>
    <dbReference type="NCBI Taxonomy" id="1605891"/>
    <lineage>
        <taxon>Bacteria</taxon>
        <taxon>Pseudomonadati</taxon>
        <taxon>Pseudomonadota</taxon>
        <taxon>Gammaproteobacteria</taxon>
        <taxon>Lysobacterales</taxon>
        <taxon>Lysobacteraceae</taxon>
        <taxon>Marilutibacter</taxon>
    </lineage>
</organism>
<dbReference type="InterPro" id="IPR058626">
    <property type="entry name" value="MdtA-like_b-barrel"/>
</dbReference>
<dbReference type="Proteomes" id="UP000320431">
    <property type="component" value="Unassembled WGS sequence"/>
</dbReference>
<dbReference type="EMBL" id="VICD02000011">
    <property type="protein sequence ID" value="KAB8198559.1"/>
    <property type="molecule type" value="Genomic_DNA"/>
</dbReference>
<accession>A0A508B1T8</accession>
<evidence type="ECO:0000259" key="5">
    <source>
        <dbReference type="Pfam" id="PF25989"/>
    </source>
</evidence>
<dbReference type="Pfam" id="PF25944">
    <property type="entry name" value="Beta-barrel_RND"/>
    <property type="match status" value="1"/>
</dbReference>
<dbReference type="SUPFAM" id="SSF111369">
    <property type="entry name" value="HlyD-like secretion proteins"/>
    <property type="match status" value="1"/>
</dbReference>
<dbReference type="Gene3D" id="2.40.30.170">
    <property type="match status" value="1"/>
</dbReference>
<protein>
    <submittedName>
        <fullName evidence="6">Efflux RND transporter periplasmic adaptor subunit</fullName>
    </submittedName>
</protein>
<dbReference type="GO" id="GO:0005886">
    <property type="term" value="C:plasma membrane"/>
    <property type="evidence" value="ECO:0007669"/>
    <property type="project" value="UniProtKB-SubCell"/>
</dbReference>
<dbReference type="Pfam" id="PF25989">
    <property type="entry name" value="YknX_C"/>
    <property type="match status" value="1"/>
</dbReference>
<feature type="domain" description="YknX-like C-terminal permuted SH3-like" evidence="5">
    <location>
        <begin position="135"/>
        <end position="191"/>
    </location>
</feature>
<dbReference type="FunFam" id="2.40.420.20:FF:000001">
    <property type="entry name" value="Efflux RND transporter periplasmic adaptor subunit"/>
    <property type="match status" value="1"/>
</dbReference>
<dbReference type="NCBIfam" id="TIGR01730">
    <property type="entry name" value="RND_mfp"/>
    <property type="match status" value="1"/>
</dbReference>
<dbReference type="InterPro" id="IPR006143">
    <property type="entry name" value="RND_pump_MFP"/>
</dbReference>
<evidence type="ECO:0000259" key="4">
    <source>
        <dbReference type="Pfam" id="PF25944"/>
    </source>
</evidence>
<gene>
    <name evidence="6" type="ORF">FKV24_001480</name>
</gene>
<comment type="caution">
    <text evidence="6">The sequence shown here is derived from an EMBL/GenBank/DDBJ whole genome shotgun (WGS) entry which is preliminary data.</text>
</comment>
<name>A0A508B1T8_9GAMM</name>